<organism evidence="1 2">
    <name type="scientific">Priestia megaterium (strain ATCC 14581 / DSM 32 / CCUG 1817 / JCM 2506 / NBRC 15308 / NCIMB 9376 / NCTC 10342 / NRRL B-14308 / VKM B-512 / Ford 19)</name>
    <name type="common">Bacillus megaterium</name>
    <dbReference type="NCBI Taxonomy" id="1348623"/>
    <lineage>
        <taxon>Bacteria</taxon>
        <taxon>Bacillati</taxon>
        <taxon>Bacillota</taxon>
        <taxon>Bacilli</taxon>
        <taxon>Bacillales</taxon>
        <taxon>Bacillaceae</taxon>
        <taxon>Priestia</taxon>
    </lineage>
</organism>
<sequence>MKKVLVGMALAFTLVAGVASVGTSVATGDFSTLGLPSQH</sequence>
<dbReference type="AlphaFoldDB" id="A0A0B6AKL3"/>
<name>A0A0B6AKL3_PRIM2</name>
<dbReference type="EMBL" id="CP009920">
    <property type="protein sequence ID" value="AJI20339.1"/>
    <property type="molecule type" value="Genomic_DNA"/>
</dbReference>
<evidence type="ECO:0000313" key="2">
    <source>
        <dbReference type="Proteomes" id="UP000031829"/>
    </source>
</evidence>
<accession>A0A0B6AKL3</accession>
<gene>
    <name evidence="1" type="ORF">BG04_4264</name>
</gene>
<dbReference type="KEGG" id="bmeg:BG04_4264"/>
<protein>
    <submittedName>
        <fullName evidence="1">Putative membrane protein</fullName>
    </submittedName>
</protein>
<proteinExistence type="predicted"/>
<dbReference type="HOGENOM" id="CLU_3304811_0_0_9"/>
<dbReference type="Proteomes" id="UP000031829">
    <property type="component" value="Chromosome"/>
</dbReference>
<evidence type="ECO:0000313" key="1">
    <source>
        <dbReference type="EMBL" id="AJI20339.1"/>
    </source>
</evidence>
<reference evidence="1 2" key="1">
    <citation type="journal article" date="2015" name="Genome Announc.">
        <title>Complete genome sequences for 35 biothreat assay-relevant bacillus species.</title>
        <authorList>
            <person name="Johnson S.L."/>
            <person name="Daligault H.E."/>
            <person name="Davenport K.W."/>
            <person name="Jaissle J."/>
            <person name="Frey K.G."/>
            <person name="Ladner J.T."/>
            <person name="Broomall S.M."/>
            <person name="Bishop-Lilly K.A."/>
            <person name="Bruce D.C."/>
            <person name="Gibbons H.S."/>
            <person name="Coyne S.R."/>
            <person name="Lo C.C."/>
            <person name="Meincke L."/>
            <person name="Munk A.C."/>
            <person name="Koroleva G.I."/>
            <person name="Rosenzweig C.N."/>
            <person name="Palacios G.F."/>
            <person name="Redden C.L."/>
            <person name="Minogue T.D."/>
            <person name="Chain P.S."/>
        </authorList>
    </citation>
    <scope>NUCLEOTIDE SEQUENCE [LARGE SCALE GENOMIC DNA]</scope>
    <source>
        <strain evidence="2">ATCC 14581 / DSM 32 / JCM 2506 / NBRC 15308 / NCIMB 9376 / NCTC 10342 / NRRL B-14308 / VKM B-512</strain>
    </source>
</reference>